<dbReference type="RefSeq" id="WP_184097654.1">
    <property type="nucleotide sequence ID" value="NZ_JACHHN010000001.1"/>
</dbReference>
<evidence type="ECO:0008006" key="4">
    <source>
        <dbReference type="Google" id="ProtNLM"/>
    </source>
</evidence>
<evidence type="ECO:0000313" key="2">
    <source>
        <dbReference type="EMBL" id="MBB5190037.1"/>
    </source>
</evidence>
<evidence type="ECO:0000256" key="1">
    <source>
        <dbReference type="SAM" id="SignalP"/>
    </source>
</evidence>
<keyword evidence="3" id="KW-1185">Reference proteome</keyword>
<proteinExistence type="predicted"/>
<keyword evidence="1" id="KW-0732">Signal</keyword>
<feature type="chain" id="PRO_5032647221" description="Tetratricopeptide repeat protein" evidence="1">
    <location>
        <begin position="20"/>
        <end position="273"/>
    </location>
</feature>
<reference evidence="2 3" key="1">
    <citation type="submission" date="2020-08" db="EMBL/GenBank/DDBJ databases">
        <title>Genomic Encyclopedia of Type Strains, Phase IV (KMG-IV): sequencing the most valuable type-strain genomes for metagenomic binning, comparative biology and taxonomic classification.</title>
        <authorList>
            <person name="Goeker M."/>
        </authorList>
    </citation>
    <scope>NUCLEOTIDE SEQUENCE [LARGE SCALE GENOMIC DNA]</scope>
    <source>
        <strain evidence="2 3">DSM 18233</strain>
    </source>
</reference>
<comment type="caution">
    <text evidence="2">The sequence shown here is derived from an EMBL/GenBank/DDBJ whole genome shotgun (WGS) entry which is preliminary data.</text>
</comment>
<dbReference type="PROSITE" id="PS51257">
    <property type="entry name" value="PROKAR_LIPOPROTEIN"/>
    <property type="match status" value="1"/>
</dbReference>
<gene>
    <name evidence="2" type="ORF">HNQ50_000747</name>
</gene>
<organism evidence="2 3">
    <name type="scientific">Silvimonas terrae</name>
    <dbReference type="NCBI Taxonomy" id="300266"/>
    <lineage>
        <taxon>Bacteria</taxon>
        <taxon>Pseudomonadati</taxon>
        <taxon>Pseudomonadota</taxon>
        <taxon>Betaproteobacteria</taxon>
        <taxon>Neisseriales</taxon>
        <taxon>Chitinibacteraceae</taxon>
        <taxon>Silvimonas</taxon>
    </lineage>
</organism>
<accession>A0A840RAV3</accession>
<sequence length="273" mass="28655">MLRQHLLYLLLLAAGALVACSSAPTPPTPAMTVATQARTAMASANRAGHQQRWEDAAVQWQIALTLFQSADDWNGQGEARLGLANAQARLHQSQQVISTLSAMNSPLFSKAQRAQATYQLALLAMPDAHAATALLQQSQTLCGADCAIAPQLSNLAARIRLQQGDAAGALQLANAVLAQGDALPVAERAHALRLIAQSHLVQGQPAAGWQTLQQGLALDRTLANPAWLADDFALQLELARALADQSLQADAQARLTSVCATTDAPACTGVRAP</sequence>
<protein>
    <recommendedName>
        <fullName evidence="4">Tetratricopeptide repeat protein</fullName>
    </recommendedName>
</protein>
<dbReference type="EMBL" id="JACHHN010000001">
    <property type="protein sequence ID" value="MBB5190037.1"/>
    <property type="molecule type" value="Genomic_DNA"/>
</dbReference>
<dbReference type="Proteomes" id="UP000543030">
    <property type="component" value="Unassembled WGS sequence"/>
</dbReference>
<dbReference type="AlphaFoldDB" id="A0A840RAV3"/>
<evidence type="ECO:0000313" key="3">
    <source>
        <dbReference type="Proteomes" id="UP000543030"/>
    </source>
</evidence>
<feature type="signal peptide" evidence="1">
    <location>
        <begin position="1"/>
        <end position="19"/>
    </location>
</feature>
<name>A0A840RAV3_9NEIS</name>